<dbReference type="PROSITE" id="PS50111">
    <property type="entry name" value="CHEMOTAXIS_TRANSDUC_2"/>
    <property type="match status" value="1"/>
</dbReference>
<dbReference type="Gene3D" id="1.10.287.950">
    <property type="entry name" value="Methyl-accepting chemotaxis protein"/>
    <property type="match status" value="1"/>
</dbReference>
<keyword evidence="3 5" id="KW-0807">Transducer</keyword>
<evidence type="ECO:0000259" key="9">
    <source>
        <dbReference type="PROSITE" id="PS50885"/>
    </source>
</evidence>
<dbReference type="EMBL" id="JAABLQ010000001">
    <property type="protein sequence ID" value="NBN78411.1"/>
    <property type="molecule type" value="Genomic_DNA"/>
</dbReference>
<dbReference type="InterPro" id="IPR004090">
    <property type="entry name" value="Chemotax_Me-accpt_rcpt"/>
</dbReference>
<keyword evidence="6" id="KW-1133">Transmembrane helix</keyword>
<keyword evidence="6" id="KW-0812">Transmembrane</keyword>
<evidence type="ECO:0000256" key="2">
    <source>
        <dbReference type="ARBA" id="ARBA00022519"/>
    </source>
</evidence>
<dbReference type="AlphaFoldDB" id="A0A7X5F281"/>
<keyword evidence="11" id="KW-1185">Reference proteome</keyword>
<dbReference type="PANTHER" id="PTHR32089:SF112">
    <property type="entry name" value="LYSOZYME-LIKE PROTEIN-RELATED"/>
    <property type="match status" value="1"/>
</dbReference>
<keyword evidence="6" id="KW-0472">Membrane</keyword>
<keyword evidence="2" id="KW-0997">Cell inner membrane</keyword>
<evidence type="ECO:0000313" key="11">
    <source>
        <dbReference type="Proteomes" id="UP000586722"/>
    </source>
</evidence>
<dbReference type="SMART" id="SM00304">
    <property type="entry name" value="HAMP"/>
    <property type="match status" value="1"/>
</dbReference>
<dbReference type="PRINTS" id="PR00260">
    <property type="entry name" value="CHEMTRNSDUCR"/>
</dbReference>
<evidence type="ECO:0000313" key="10">
    <source>
        <dbReference type="EMBL" id="NBN78411.1"/>
    </source>
</evidence>
<reference evidence="11" key="1">
    <citation type="submission" date="2020-01" db="EMBL/GenBank/DDBJ databases">
        <authorList>
            <person name="Fang Y."/>
            <person name="Sun R."/>
            <person name="Nie L."/>
            <person name="He J."/>
            <person name="Hao L."/>
            <person name="Wang L."/>
            <person name="Su S."/>
            <person name="Lv E."/>
            <person name="Zhang Z."/>
            <person name="Xie R."/>
            <person name="Liu H."/>
        </authorList>
    </citation>
    <scope>NUCLEOTIDE SEQUENCE [LARGE SCALE GENOMIC DNA]</scope>
    <source>
        <strain evidence="11">XCT-53</strain>
    </source>
</reference>
<protein>
    <submittedName>
        <fullName evidence="10">HAMP domain-containing protein</fullName>
    </submittedName>
</protein>
<dbReference type="PANTHER" id="PTHR32089">
    <property type="entry name" value="METHYL-ACCEPTING CHEMOTAXIS PROTEIN MCPB"/>
    <property type="match status" value="1"/>
</dbReference>
<gene>
    <name evidence="10" type="ORF">GWI72_09045</name>
</gene>
<dbReference type="GO" id="GO:0004888">
    <property type="term" value="F:transmembrane signaling receptor activity"/>
    <property type="evidence" value="ECO:0007669"/>
    <property type="project" value="InterPro"/>
</dbReference>
<comment type="subcellular location">
    <subcellularLocation>
        <location evidence="1">Cell inner membrane</location>
        <topology evidence="1">Multi-pass membrane protein</topology>
    </subcellularLocation>
</comment>
<comment type="caution">
    <text evidence="10">The sequence shown here is derived from an EMBL/GenBank/DDBJ whole genome shotgun (WGS) entry which is preliminary data.</text>
</comment>
<name>A0A7X5F281_9HYPH</name>
<feature type="transmembrane region" description="Helical" evidence="6">
    <location>
        <begin position="189"/>
        <end position="209"/>
    </location>
</feature>
<dbReference type="CDD" id="cd06225">
    <property type="entry name" value="HAMP"/>
    <property type="match status" value="1"/>
</dbReference>
<proteinExistence type="inferred from homology"/>
<organism evidence="10 11">
    <name type="scientific">Pannonibacter tanglangensis</name>
    <dbReference type="NCBI Taxonomy" id="2750084"/>
    <lineage>
        <taxon>Bacteria</taxon>
        <taxon>Pseudomonadati</taxon>
        <taxon>Pseudomonadota</taxon>
        <taxon>Alphaproteobacteria</taxon>
        <taxon>Hyphomicrobiales</taxon>
        <taxon>Stappiaceae</taxon>
        <taxon>Pannonibacter</taxon>
    </lineage>
</organism>
<feature type="domain" description="T-SNARE coiled-coil homology" evidence="8">
    <location>
        <begin position="457"/>
        <end position="519"/>
    </location>
</feature>
<dbReference type="RefSeq" id="WP_161708429.1">
    <property type="nucleotide sequence ID" value="NZ_JAABLQ010000001.1"/>
</dbReference>
<feature type="domain" description="HAMP" evidence="9">
    <location>
        <begin position="211"/>
        <end position="264"/>
    </location>
</feature>
<dbReference type="PROSITE" id="PS50192">
    <property type="entry name" value="T_SNARE"/>
    <property type="match status" value="1"/>
</dbReference>
<dbReference type="InterPro" id="IPR004089">
    <property type="entry name" value="MCPsignal_dom"/>
</dbReference>
<dbReference type="InterPro" id="IPR000727">
    <property type="entry name" value="T_SNARE_dom"/>
</dbReference>
<dbReference type="GO" id="GO:0005886">
    <property type="term" value="C:plasma membrane"/>
    <property type="evidence" value="ECO:0007669"/>
    <property type="project" value="UniProtKB-SubCell"/>
</dbReference>
<dbReference type="PROSITE" id="PS50885">
    <property type="entry name" value="HAMP"/>
    <property type="match status" value="1"/>
</dbReference>
<dbReference type="Gene3D" id="6.10.340.10">
    <property type="match status" value="1"/>
</dbReference>
<dbReference type="GO" id="GO:0006935">
    <property type="term" value="P:chemotaxis"/>
    <property type="evidence" value="ECO:0007669"/>
    <property type="project" value="InterPro"/>
</dbReference>
<feature type="domain" description="Methyl-accepting transducer" evidence="7">
    <location>
        <begin position="305"/>
        <end position="541"/>
    </location>
</feature>
<evidence type="ECO:0000259" key="8">
    <source>
        <dbReference type="PROSITE" id="PS50192"/>
    </source>
</evidence>
<dbReference type="SMART" id="SM00283">
    <property type="entry name" value="MA"/>
    <property type="match status" value="1"/>
</dbReference>
<sequence length="561" mass="58729">MFNKVSIQAKVISLVGAMALLSVSSAFILDKEILQTAGEYHEALTGPAVGTVAMARSGRHAAWTSRSVLKAILATDERDFGAAVADIETGRQRFEAEISRALAAMPDRAAQIQPIKAAYDAVMSQGCAQTIAAARSGDQATGYGTFNQSCGPQLLDVMTDIGTFVDGIVAENTALTNRLKASAETTANWTLWSVLASTLVLATLALWLVRAGIVAPIARLNQSMAGMARGDLDEPVDGQDRGDEVGSMARTAETFRLGLVEARRLRLAAEETERAAAAKLAEERRQIADRFERTMGALSTAFVQSAREMDQAARQLSETAEETSRQAQVVAGAAEEAATNVQTVAAATEEMTASVREINTQVTRAAHVASDASTAAAQTQAEINALSTAAQQIGDVVNLINDIASQTNLLALNATIEAARAGEAGKGFAVVAQEVKQLATQTTRATEDIGRKVLDIQTATQRSVDSIGKIVGTISDIRDISGHVAAAVEQQGAATSEIAGNTARASEGTHQVTENIFGVGRAAEMTGDASGQLKSLSANLSDQASLLKREVEGFLGSLRAA</sequence>
<dbReference type="Proteomes" id="UP000586722">
    <property type="component" value="Unassembled WGS sequence"/>
</dbReference>
<dbReference type="InterPro" id="IPR003660">
    <property type="entry name" value="HAMP_dom"/>
</dbReference>
<evidence type="ECO:0000256" key="5">
    <source>
        <dbReference type="PROSITE-ProRule" id="PRU00284"/>
    </source>
</evidence>
<evidence type="ECO:0000256" key="1">
    <source>
        <dbReference type="ARBA" id="ARBA00004429"/>
    </source>
</evidence>
<dbReference type="Pfam" id="PF00672">
    <property type="entry name" value="HAMP"/>
    <property type="match status" value="1"/>
</dbReference>
<accession>A0A7X5F281</accession>
<dbReference type="GO" id="GO:0007165">
    <property type="term" value="P:signal transduction"/>
    <property type="evidence" value="ECO:0007669"/>
    <property type="project" value="UniProtKB-KW"/>
</dbReference>
<keyword evidence="2" id="KW-1003">Cell membrane</keyword>
<dbReference type="Pfam" id="PF00015">
    <property type="entry name" value="MCPsignal"/>
    <property type="match status" value="1"/>
</dbReference>
<evidence type="ECO:0000259" key="7">
    <source>
        <dbReference type="PROSITE" id="PS50111"/>
    </source>
</evidence>
<evidence type="ECO:0000256" key="3">
    <source>
        <dbReference type="ARBA" id="ARBA00023224"/>
    </source>
</evidence>
<comment type="similarity">
    <text evidence="4">Belongs to the methyl-accepting chemotaxis (MCP) protein family.</text>
</comment>
<evidence type="ECO:0000256" key="6">
    <source>
        <dbReference type="SAM" id="Phobius"/>
    </source>
</evidence>
<dbReference type="SUPFAM" id="SSF58104">
    <property type="entry name" value="Methyl-accepting chemotaxis protein (MCP) signaling domain"/>
    <property type="match status" value="1"/>
</dbReference>
<evidence type="ECO:0000256" key="4">
    <source>
        <dbReference type="ARBA" id="ARBA00029447"/>
    </source>
</evidence>